<keyword evidence="10" id="KW-1185">Reference proteome</keyword>
<dbReference type="PROSITE" id="PS50853">
    <property type="entry name" value="FN3"/>
    <property type="match status" value="2"/>
</dbReference>
<dbReference type="InterPro" id="IPR036415">
    <property type="entry name" value="Lamin_tail_dom_sf"/>
</dbReference>
<reference evidence="7 9" key="1">
    <citation type="submission" date="2015-05" db="EMBL/GenBank/DDBJ databases">
        <title>Genome assembly of Archangium gephyra DSM 2261.</title>
        <authorList>
            <person name="Sharma G."/>
            <person name="Subramanian S."/>
        </authorList>
    </citation>
    <scope>NUCLEOTIDE SEQUENCE [LARGE SCALE GENOMIC DNA]</scope>
    <source>
        <strain evidence="7 9">DSM 2261</strain>
    </source>
</reference>
<feature type="signal peptide" evidence="3">
    <location>
        <begin position="1"/>
        <end position="27"/>
    </location>
</feature>
<dbReference type="Pfam" id="PF00932">
    <property type="entry name" value="LTD"/>
    <property type="match status" value="1"/>
</dbReference>
<comment type="similarity">
    <text evidence="1">Belongs to the intimin/invasin family.</text>
</comment>
<dbReference type="Gene3D" id="2.60.40.10">
    <property type="entry name" value="Immunoglobulins"/>
    <property type="match status" value="3"/>
</dbReference>
<protein>
    <submittedName>
        <fullName evidence="7">Co/Zn/Cd efflux system membrane fusion protein</fullName>
    </submittedName>
    <submittedName>
        <fullName evidence="8">Lamin tail-like protein</fullName>
    </submittedName>
</protein>
<dbReference type="KEGG" id="age:AA314_02539"/>
<evidence type="ECO:0000313" key="10">
    <source>
        <dbReference type="Proteomes" id="UP000256345"/>
    </source>
</evidence>
<dbReference type="InterPro" id="IPR001322">
    <property type="entry name" value="Lamin_tail_dom"/>
</dbReference>
<dbReference type="InterPro" id="IPR013783">
    <property type="entry name" value="Ig-like_fold"/>
</dbReference>
<evidence type="ECO:0000313" key="7">
    <source>
        <dbReference type="EMBL" id="AKJ00913.1"/>
    </source>
</evidence>
<dbReference type="SMART" id="SM00634">
    <property type="entry name" value="BID_1"/>
    <property type="match status" value="1"/>
</dbReference>
<dbReference type="EMBL" id="QUMU01000012">
    <property type="protein sequence ID" value="REG26081.1"/>
    <property type="molecule type" value="Genomic_DNA"/>
</dbReference>
<feature type="region of interest" description="Disordered" evidence="2">
    <location>
        <begin position="749"/>
        <end position="771"/>
    </location>
</feature>
<dbReference type="SUPFAM" id="SSF74853">
    <property type="entry name" value="Lamin A/C globular tail domain"/>
    <property type="match status" value="1"/>
</dbReference>
<reference evidence="8 10" key="2">
    <citation type="submission" date="2018-08" db="EMBL/GenBank/DDBJ databases">
        <title>Genomic Encyclopedia of Archaeal and Bacterial Type Strains, Phase II (KMG-II): from individual species to whole genera.</title>
        <authorList>
            <person name="Goeker M."/>
        </authorList>
    </citation>
    <scope>NUCLEOTIDE SEQUENCE [LARGE SCALE GENOMIC DNA]</scope>
    <source>
        <strain evidence="8 10">DSM 2261</strain>
    </source>
</reference>
<dbReference type="InterPro" id="IPR008964">
    <property type="entry name" value="Invasin/intimin_cell_adhesion"/>
</dbReference>
<evidence type="ECO:0000259" key="6">
    <source>
        <dbReference type="PROSITE" id="PS51841"/>
    </source>
</evidence>
<dbReference type="InterPro" id="IPR036116">
    <property type="entry name" value="FN3_sf"/>
</dbReference>
<organism evidence="7 9">
    <name type="scientific">Archangium gephyra</name>
    <dbReference type="NCBI Taxonomy" id="48"/>
    <lineage>
        <taxon>Bacteria</taxon>
        <taxon>Pseudomonadati</taxon>
        <taxon>Myxococcota</taxon>
        <taxon>Myxococcia</taxon>
        <taxon>Myxococcales</taxon>
        <taxon>Cystobacterineae</taxon>
        <taxon>Archangiaceae</taxon>
        <taxon>Archangium</taxon>
    </lineage>
</organism>
<evidence type="ECO:0000259" key="5">
    <source>
        <dbReference type="PROSITE" id="PS51127"/>
    </source>
</evidence>
<feature type="domain" description="LTD" evidence="6">
    <location>
        <begin position="1670"/>
        <end position="1794"/>
    </location>
</feature>
<dbReference type="InterPro" id="IPR003961">
    <property type="entry name" value="FN3_dom"/>
</dbReference>
<dbReference type="Proteomes" id="UP000035579">
    <property type="component" value="Chromosome"/>
</dbReference>
<sequence length="1866" mass="188329">MMHGSSSFARLVAWSVLLLGLSVGCGAGCGTDPVTPPATREMPDADRSAVEASKSLAIRANGEDVVDIQVTVREEDGTALAGRTVKVTVSGEGNTVLQPAGTTDALGVAVARVSSTVAGLKTVTASVEAEGGPVTLTSRPSLEFVVLPASRLAFTQTPTGGTAGAALGAVEVSIQNADGETMTGATNTVTLALGSGPAAAVLEGTVSVAAVKGVARFSGLMLKKAAPGYTLVASGAGLTGTTSPSFAVASAAPASLEVAQVAATVTAGAALSPEVSVLDAFGNRVSGYTGTVRFSSTDGSATLPADYVFTAADAGSHVFTGALVLKQAGARRLTVRDTAQAALTSTREVGVVPGAAAKLVFLGQPSDRFVRQTFGVQVALTDSFGNRVATRAPEVTLGLDKPTGTLAGLTPVTPVEGVASFSGLSIAEDDSGYVLTASGAGLAPASSNAFTITDNQAPTAPALTFTVNGIDSITVHWKAAGDDGLLGQASSHELVYSTDPGLAGALPVVLGSPKPASALESATLSGLIPGTTYYVALKVTDNAGNSVRVTGSATTPDPEASQLVFLEQPRNGTAGVPQLTPAVQVAIQDAAGRIVSGASLTVTLTVKGVSGFGPFTVAANKGVATFDGSRAVRIDKAGEDYFLEATASTASGTPLIPATSNLFRISHATAARLVLSGSSPVVSGTEHNATVTVVDSFDNVAEGYTGTVTLASGDADASLPAGHAFGATDKGQYTFPGIVLRTPGTQTLTASSSDGLTSNTLEVEVSPPPPDTLVLTGPPGTVKAGDPVMLKVEVFDGFGKPKTGYTGTVRFTSTDGKAALPAEYTFTPADLGTKEFPVTLFTARTLPHSVTAEDKGSPALTATASIQVTWAELARFVVEAPASAKAGDPVTVKVTALDAHDNLVEDYLGTVGFSSEPTGAELPADYTFVPADKGSALFTFTPKKAASTTFTVTDAALGRSGSDTVAVTPASAMQLVMTVTPSGPVVAGTALTVDVTAMDDFGNVATGYTGTVHFASSDAKAALPGDTAFVPGDSGHKTFSVTLKTARVDAQTLTVKDVASAFLAAETSLRVDAGPAAKLAFRDQPGSSTRVRESLGSVSVVVTDGFDNVVDVSEPELSLRLTGGNPAAVLGGMVPASPSGGIATFGSLSVDQQGSGFQLEATGGAYAPVSSVAFSIVDDVAPSAPVLAEVSKTSVRVELQWNLVGDDAMAGTASSYELRYATSPIDDSTFGSASSTGVVVSPLGTGSGMSGVITGLSPDTTYHFALKVKDDAGNASVLSVLSVKTRVDPCAGYTCTAASPTCAPDGVSRITYSSTCVVVDDAATCQESQTTTACPGTDAVCFKSACDTAAKPGANALRVSEVMHTSSAGTTEYVELTNTTSALLNLNGLSVTIKGSGGTTRGSFTVGSGSVPAIIDRKGTFVLAQDKDTATNGGVSADFAYGSSIDLDKEGQLQLVSGGTGVEDFTYTPSFPQTTGRAMNLSSLVVGTPASAHPWYWCDSELTALLSGGDYGTPNAVNSSCGIAPAAPVDYCAIQYPKTFPSGDGVYPATVTPGSSWTLFSQFQEPGLTDRNTKGNDGYPHVFAELGYGTDATNPAGWTWTAASPNAGYSSASSNNDEVQGTLSIPTAGTYKYGFRYRLLDPATGTYSPYTYCDQSGAVTPPAGTYGTVTVATPPPPVLTSHLVISELAPAGPSGAGDEFVELHNPTNADVFLSNWTLQYKAANGSLYATSYTFSIGAKIPARGYYLLELSGGTYSGTTLSNGSYSQAMAGPGGHVRLVQADGVTVVDTVGYGTANAPEGSAITGTLATSGSYERKAVSTSTAATMAVGGGDATRGNGHDSDNNANDFVLRTTRQPQNSASATELQ</sequence>
<evidence type="ECO:0000256" key="2">
    <source>
        <dbReference type="SAM" id="MobiDB-lite"/>
    </source>
</evidence>
<feature type="domain" description="Big-1" evidence="5">
    <location>
        <begin position="47"/>
        <end position="145"/>
    </location>
</feature>
<evidence type="ECO:0000313" key="9">
    <source>
        <dbReference type="Proteomes" id="UP000035579"/>
    </source>
</evidence>
<feature type="compositionally biased region" description="Polar residues" evidence="2">
    <location>
        <begin position="749"/>
        <end position="761"/>
    </location>
</feature>
<dbReference type="InterPro" id="IPR003344">
    <property type="entry name" value="Big_1_dom"/>
</dbReference>
<dbReference type="RefSeq" id="WP_047855627.1">
    <property type="nucleotide sequence ID" value="NZ_CP011509.1"/>
</dbReference>
<evidence type="ECO:0000256" key="3">
    <source>
        <dbReference type="SAM" id="SignalP"/>
    </source>
</evidence>
<dbReference type="EMBL" id="CP011509">
    <property type="protein sequence ID" value="AKJ00913.1"/>
    <property type="molecule type" value="Genomic_DNA"/>
</dbReference>
<dbReference type="SUPFAM" id="SSF49373">
    <property type="entry name" value="Invasin/intimin cell-adhesion fragments"/>
    <property type="match status" value="1"/>
</dbReference>
<proteinExistence type="inferred from homology"/>
<gene>
    <name evidence="7" type="ORF">AA314_02539</name>
    <name evidence="8" type="ORF">ATI61_112176</name>
</gene>
<dbReference type="SUPFAM" id="SSF49265">
    <property type="entry name" value="Fibronectin type III"/>
    <property type="match status" value="2"/>
</dbReference>
<feature type="domain" description="Fibronectin type-III" evidence="4">
    <location>
        <begin position="1181"/>
        <end position="1288"/>
    </location>
</feature>
<dbReference type="PROSITE" id="PS51127">
    <property type="entry name" value="BIG1"/>
    <property type="match status" value="1"/>
</dbReference>
<feature type="chain" id="PRO_5042065900" evidence="3">
    <location>
        <begin position="28"/>
        <end position="1866"/>
    </location>
</feature>
<dbReference type="PROSITE" id="PS51841">
    <property type="entry name" value="LTD"/>
    <property type="match status" value="1"/>
</dbReference>
<evidence type="ECO:0000256" key="1">
    <source>
        <dbReference type="ARBA" id="ARBA00010116"/>
    </source>
</evidence>
<dbReference type="Gene3D" id="2.60.40.1260">
    <property type="entry name" value="Lamin Tail domain"/>
    <property type="match status" value="1"/>
</dbReference>
<dbReference type="SMART" id="SM00060">
    <property type="entry name" value="FN3"/>
    <property type="match status" value="2"/>
</dbReference>
<evidence type="ECO:0000313" key="8">
    <source>
        <dbReference type="EMBL" id="REG26081.1"/>
    </source>
</evidence>
<accession>A0AAC8TCJ2</accession>
<dbReference type="Proteomes" id="UP000256345">
    <property type="component" value="Unassembled WGS sequence"/>
</dbReference>
<dbReference type="Pfam" id="PF02369">
    <property type="entry name" value="Big_1"/>
    <property type="match status" value="1"/>
</dbReference>
<feature type="domain" description="Fibronectin type-III" evidence="4">
    <location>
        <begin position="457"/>
        <end position="559"/>
    </location>
</feature>
<dbReference type="CDD" id="cd00063">
    <property type="entry name" value="FN3"/>
    <property type="match status" value="2"/>
</dbReference>
<name>A0AAC8TCJ2_9BACT</name>
<keyword evidence="3" id="KW-0732">Signal</keyword>
<evidence type="ECO:0000259" key="4">
    <source>
        <dbReference type="PROSITE" id="PS50853"/>
    </source>
</evidence>